<proteinExistence type="predicted"/>
<gene>
    <name evidence="1" type="ORF">dnm_038110</name>
</gene>
<organism evidence="1 2">
    <name type="scientific">Desulfonema magnum</name>
    <dbReference type="NCBI Taxonomy" id="45655"/>
    <lineage>
        <taxon>Bacteria</taxon>
        <taxon>Pseudomonadati</taxon>
        <taxon>Thermodesulfobacteriota</taxon>
        <taxon>Desulfobacteria</taxon>
        <taxon>Desulfobacterales</taxon>
        <taxon>Desulfococcaceae</taxon>
        <taxon>Desulfonema</taxon>
    </lineage>
</organism>
<dbReference type="EMBL" id="CP061800">
    <property type="protein sequence ID" value="QTA87774.1"/>
    <property type="molecule type" value="Genomic_DNA"/>
</dbReference>
<evidence type="ECO:0000313" key="2">
    <source>
        <dbReference type="Proteomes" id="UP000663722"/>
    </source>
</evidence>
<evidence type="ECO:0000313" key="1">
    <source>
        <dbReference type="EMBL" id="QTA87774.1"/>
    </source>
</evidence>
<name>A0A975BML0_9BACT</name>
<dbReference type="Proteomes" id="UP000663722">
    <property type="component" value="Chromosome"/>
</dbReference>
<protein>
    <submittedName>
        <fullName evidence="1">Uncharacterized protein</fullName>
    </submittedName>
</protein>
<keyword evidence="2" id="KW-1185">Reference proteome</keyword>
<dbReference type="KEGG" id="dmm:dnm_038110"/>
<reference evidence="1" key="1">
    <citation type="journal article" date="2021" name="Microb. Physiol.">
        <title>Proteogenomic Insights into the Physiology of Marine, Sulfate-Reducing, Filamentous Desulfonema limicola and Desulfonema magnum.</title>
        <authorList>
            <person name="Schnaars V."/>
            <person name="Wohlbrand L."/>
            <person name="Scheve S."/>
            <person name="Hinrichs C."/>
            <person name="Reinhardt R."/>
            <person name="Rabus R."/>
        </authorList>
    </citation>
    <scope>NUCLEOTIDE SEQUENCE</scope>
    <source>
        <strain evidence="1">4be13</strain>
    </source>
</reference>
<dbReference type="AlphaFoldDB" id="A0A975BML0"/>
<accession>A0A975BML0</accession>
<sequence>MCKRREHIRFFRHKGTKARSFTKSLCDSFVSLWLILSDV</sequence>